<dbReference type="Proteomes" id="UP001519271">
    <property type="component" value="Unassembled WGS sequence"/>
</dbReference>
<dbReference type="EMBL" id="JAGGKC010000028">
    <property type="protein sequence ID" value="MBP1920370.1"/>
    <property type="molecule type" value="Genomic_DNA"/>
</dbReference>
<dbReference type="RefSeq" id="WP_209460544.1">
    <property type="nucleotide sequence ID" value="NZ_JAGGKC010000028.1"/>
</dbReference>
<evidence type="ECO:0000313" key="2">
    <source>
        <dbReference type="Proteomes" id="UP001519271"/>
    </source>
</evidence>
<reference evidence="1 2" key="1">
    <citation type="submission" date="2021-03" db="EMBL/GenBank/DDBJ databases">
        <title>Genomic Encyclopedia of Type Strains, Phase IV (KMG-IV): sequencing the most valuable type-strain genomes for metagenomic binning, comparative biology and taxonomic classification.</title>
        <authorList>
            <person name="Goeker M."/>
        </authorList>
    </citation>
    <scope>NUCLEOTIDE SEQUENCE [LARGE SCALE GENOMIC DNA]</scope>
    <source>
        <strain evidence="1 2">DSM 6139</strain>
    </source>
</reference>
<evidence type="ECO:0000313" key="1">
    <source>
        <dbReference type="EMBL" id="MBP1920370.1"/>
    </source>
</evidence>
<gene>
    <name evidence="1" type="ORF">J2Z34_002881</name>
</gene>
<dbReference type="InterPro" id="IPR025374">
    <property type="entry name" value="DUF4364"/>
</dbReference>
<proteinExistence type="predicted"/>
<comment type="caution">
    <text evidence="1">The sequence shown here is derived from an EMBL/GenBank/DDBJ whole genome shotgun (WGS) entry which is preliminary data.</text>
</comment>
<name>A0ABS4G731_9CLOT</name>
<protein>
    <submittedName>
        <fullName evidence="1">Transcriptional regulator</fullName>
    </submittedName>
</protein>
<sequence>MENNSLAENKLLIMYAIKGLKVELTKDQLSDLLLSSIFMNYFDLQTYIDELEKADCIRMVTIRGSDTLHLTKTGEEMLTLFSDRMNPRKTKAVDECIERSMDKLIREATVSTSIEEGERGTFVVRLSAFEDEREIIGLTLSLPDKDSAESAMHSWRKDSSAIYGILYRLLVK</sequence>
<dbReference type="Pfam" id="PF14277">
    <property type="entry name" value="DUF4364"/>
    <property type="match status" value="1"/>
</dbReference>
<organism evidence="1 2">
    <name type="scientific">Youngiibacter multivorans</name>
    <dbReference type="NCBI Taxonomy" id="937251"/>
    <lineage>
        <taxon>Bacteria</taxon>
        <taxon>Bacillati</taxon>
        <taxon>Bacillota</taxon>
        <taxon>Clostridia</taxon>
        <taxon>Eubacteriales</taxon>
        <taxon>Clostridiaceae</taxon>
        <taxon>Youngiibacter</taxon>
    </lineage>
</organism>
<accession>A0ABS4G731</accession>
<keyword evidence="2" id="KW-1185">Reference proteome</keyword>